<dbReference type="PANTHER" id="PTHR32552:SF81">
    <property type="entry name" value="TONB-DEPENDENT OUTER MEMBRANE RECEPTOR"/>
    <property type="match status" value="1"/>
</dbReference>
<sequence>MAGPLLARPVMVDSAAGTAGRAAIAIARQTGTSIVIADAPIASRRVPPIRGQMEPEEAAQRLAQAAGGRAVRAGSAGWRIVAMPKSSQAARARRAGQRHAPSAAPASAPVQRLEPAEIVVSASKQDAMLSEFAGHVTIIEGEDIALGGIGGTERISERIATVSSTHLGSGRNKLFIRGIADSSFTGPTQATVGQYLGDLRLSYNAPDPDLRLSDLERVEVLEGPQGTLYGAGSLGGIIRLVPNAPELGVVAGSAQIGGSLTQHGAGGVDASAMANLPLLGDSAALRMTLDAATQGGYIDKPLLGMENVNRTNILGGRASMRVELAPEWTVDLIGVAQTIEADDSQYADRDGPPLVRSSQVVEGSKADYRHGQVVVSGWLGDIRLRSTTGVASQDLRERYDATLPESGPRLFVQTNNTEMIANETRIWQPLGERIGWLAGFSFTHNTTRLTRALEAASLVENTTGVTNTVDETALYGEVRVALVEGLIASAGGRYTHSRLGGAPENVSELVSAMLRQETAKRSEKAFLPSASLLARLGTKDSLFVRYQESFRPGGLAVEGILVTRFDNDHTSTFELGVRHGQSGSGPFDLVASLSYTRWTDIQADFIDSEGLPSTANVGDGNVWSASLTGGVQLAPGLRVEGGLVFNHSTVDNSDLTKILERMCEQDLSPEYRQSVERWAQTVMTQVPNIARFSGRLGLDYRRPIGSSLELTARGWASYVGKSRLGVGPELGDLQGDYLDSGATVRIGSASRGLTLSVTNIADVEGNRFALGTPFAVSREQVTPLRPRTIRLGFDAVF</sequence>
<evidence type="ECO:0000259" key="13">
    <source>
        <dbReference type="Pfam" id="PF00593"/>
    </source>
</evidence>
<keyword evidence="8 11" id="KW-0798">TonB box</keyword>
<evidence type="ECO:0000256" key="1">
    <source>
        <dbReference type="ARBA" id="ARBA00004571"/>
    </source>
</evidence>
<dbReference type="Proteomes" id="UP001484535">
    <property type="component" value="Unassembled WGS sequence"/>
</dbReference>
<keyword evidence="7" id="KW-0406">Ion transport</keyword>
<accession>A0ABV0CVQ6</accession>
<evidence type="ECO:0000259" key="14">
    <source>
        <dbReference type="Pfam" id="PF07715"/>
    </source>
</evidence>
<reference evidence="15 16" key="1">
    <citation type="submission" date="2024-05" db="EMBL/GenBank/DDBJ databases">
        <authorList>
            <person name="Park S."/>
        </authorList>
    </citation>
    <scope>NUCLEOTIDE SEQUENCE [LARGE SCALE GENOMIC DNA]</scope>
    <source>
        <strain evidence="15 16">DGU5</strain>
    </source>
</reference>
<organism evidence="15 16">
    <name type="scientific">Aurantiacibacter flavus</name>
    <dbReference type="NCBI Taxonomy" id="3145232"/>
    <lineage>
        <taxon>Bacteria</taxon>
        <taxon>Pseudomonadati</taxon>
        <taxon>Pseudomonadota</taxon>
        <taxon>Alphaproteobacteria</taxon>
        <taxon>Sphingomonadales</taxon>
        <taxon>Erythrobacteraceae</taxon>
        <taxon>Aurantiacibacter</taxon>
    </lineage>
</organism>
<comment type="similarity">
    <text evidence="11">Belongs to the TonB-dependent receptor family.</text>
</comment>
<dbReference type="InterPro" id="IPR039426">
    <property type="entry name" value="TonB-dep_rcpt-like"/>
</dbReference>
<dbReference type="Pfam" id="PF00593">
    <property type="entry name" value="TonB_dep_Rec_b-barrel"/>
    <property type="match status" value="1"/>
</dbReference>
<keyword evidence="5" id="KW-0812">Transmembrane</keyword>
<keyword evidence="4" id="KW-0410">Iron transport</keyword>
<keyword evidence="15" id="KW-0675">Receptor</keyword>
<evidence type="ECO:0000256" key="10">
    <source>
        <dbReference type="ARBA" id="ARBA00023237"/>
    </source>
</evidence>
<evidence type="ECO:0000256" key="11">
    <source>
        <dbReference type="RuleBase" id="RU003357"/>
    </source>
</evidence>
<evidence type="ECO:0000313" key="16">
    <source>
        <dbReference type="Proteomes" id="UP001484535"/>
    </source>
</evidence>
<proteinExistence type="inferred from homology"/>
<keyword evidence="16" id="KW-1185">Reference proteome</keyword>
<protein>
    <submittedName>
        <fullName evidence="15">TonB-dependent receptor</fullName>
    </submittedName>
</protein>
<keyword evidence="9 11" id="KW-0472">Membrane</keyword>
<dbReference type="Pfam" id="PF07715">
    <property type="entry name" value="Plug"/>
    <property type="match status" value="1"/>
</dbReference>
<dbReference type="InterPro" id="IPR036942">
    <property type="entry name" value="Beta-barrel_TonB_sf"/>
</dbReference>
<dbReference type="EMBL" id="JBDLBR010000002">
    <property type="protein sequence ID" value="MEN7536747.1"/>
    <property type="molecule type" value="Genomic_DNA"/>
</dbReference>
<feature type="region of interest" description="Disordered" evidence="12">
    <location>
        <begin position="87"/>
        <end position="109"/>
    </location>
</feature>
<dbReference type="InterPro" id="IPR012910">
    <property type="entry name" value="Plug_dom"/>
</dbReference>
<evidence type="ECO:0000256" key="9">
    <source>
        <dbReference type="ARBA" id="ARBA00023136"/>
    </source>
</evidence>
<comment type="subcellular location">
    <subcellularLocation>
        <location evidence="1">Cell outer membrane</location>
        <topology evidence="1">Multi-pass membrane protein</topology>
    </subcellularLocation>
</comment>
<name>A0ABV0CVQ6_9SPHN</name>
<evidence type="ECO:0000256" key="6">
    <source>
        <dbReference type="ARBA" id="ARBA00023004"/>
    </source>
</evidence>
<dbReference type="Gene3D" id="2.40.170.20">
    <property type="entry name" value="TonB-dependent receptor, beta-barrel domain"/>
    <property type="match status" value="1"/>
</dbReference>
<feature type="compositionally biased region" description="Low complexity" evidence="12">
    <location>
        <begin position="98"/>
        <end position="109"/>
    </location>
</feature>
<evidence type="ECO:0000256" key="12">
    <source>
        <dbReference type="SAM" id="MobiDB-lite"/>
    </source>
</evidence>
<dbReference type="RefSeq" id="WP_346784199.1">
    <property type="nucleotide sequence ID" value="NZ_JBDLBR010000002.1"/>
</dbReference>
<dbReference type="InterPro" id="IPR000531">
    <property type="entry name" value="Beta-barrel_TonB"/>
</dbReference>
<evidence type="ECO:0000256" key="5">
    <source>
        <dbReference type="ARBA" id="ARBA00022692"/>
    </source>
</evidence>
<keyword evidence="3" id="KW-1134">Transmembrane beta strand</keyword>
<feature type="domain" description="TonB-dependent receptor-like beta-barrel" evidence="13">
    <location>
        <begin position="366"/>
        <end position="726"/>
    </location>
</feature>
<comment type="caution">
    <text evidence="15">The sequence shown here is derived from an EMBL/GenBank/DDBJ whole genome shotgun (WGS) entry which is preliminary data.</text>
</comment>
<dbReference type="Gene3D" id="3.55.50.30">
    <property type="match status" value="1"/>
</dbReference>
<evidence type="ECO:0000256" key="4">
    <source>
        <dbReference type="ARBA" id="ARBA00022496"/>
    </source>
</evidence>
<dbReference type="PANTHER" id="PTHR32552">
    <property type="entry name" value="FERRICHROME IRON RECEPTOR-RELATED"/>
    <property type="match status" value="1"/>
</dbReference>
<keyword evidence="6" id="KW-0408">Iron</keyword>
<keyword evidence="2" id="KW-0813">Transport</keyword>
<evidence type="ECO:0000256" key="8">
    <source>
        <dbReference type="ARBA" id="ARBA00023077"/>
    </source>
</evidence>
<dbReference type="SUPFAM" id="SSF56935">
    <property type="entry name" value="Porins"/>
    <property type="match status" value="1"/>
</dbReference>
<keyword evidence="10" id="KW-0998">Cell outer membrane</keyword>
<evidence type="ECO:0000256" key="3">
    <source>
        <dbReference type="ARBA" id="ARBA00022452"/>
    </source>
</evidence>
<feature type="domain" description="TonB-dependent receptor plug" evidence="14">
    <location>
        <begin position="131"/>
        <end position="237"/>
    </location>
</feature>
<evidence type="ECO:0000256" key="7">
    <source>
        <dbReference type="ARBA" id="ARBA00023065"/>
    </source>
</evidence>
<evidence type="ECO:0000313" key="15">
    <source>
        <dbReference type="EMBL" id="MEN7536747.1"/>
    </source>
</evidence>
<gene>
    <name evidence="15" type="ORF">ABDJ38_06140</name>
</gene>
<evidence type="ECO:0000256" key="2">
    <source>
        <dbReference type="ARBA" id="ARBA00022448"/>
    </source>
</evidence>